<keyword evidence="4" id="KW-1185">Reference proteome</keyword>
<evidence type="ECO:0000313" key="4">
    <source>
        <dbReference type="Proteomes" id="UP001500305"/>
    </source>
</evidence>
<keyword evidence="2" id="KW-0472">Membrane</keyword>
<proteinExistence type="predicted"/>
<feature type="transmembrane region" description="Helical" evidence="2">
    <location>
        <begin position="54"/>
        <end position="79"/>
    </location>
</feature>
<evidence type="ECO:0000256" key="1">
    <source>
        <dbReference type="SAM" id="MobiDB-lite"/>
    </source>
</evidence>
<evidence type="ECO:0000313" key="3">
    <source>
        <dbReference type="EMBL" id="GAA2226205.1"/>
    </source>
</evidence>
<comment type="caution">
    <text evidence="3">The sequence shown here is derived from an EMBL/GenBank/DDBJ whole genome shotgun (WGS) entry which is preliminary data.</text>
</comment>
<sequence>MATGTVPHVSDSTPAGRNREPDPGAFGGAPEGRWDGGDRAEPAPSSARKSPRSLGGLIVSLVVAVFATAALTGLVWIVADSDGPDDVAALPFLGAAKAGPGRPARDAPPTIMAPDGPASDPVHGWTLPLPAGWTPGRRGRDAAVQLFTAPYSCAAPAGCVRGSFAIGTAPVTGPDAVAVARSAMADTAPVLFGELASHRQLPSGPVAVAGRRGFAERWHVVPKDGVQGYVLVVAVPAHGGGFTVLTGSVDDDPLAPDPAVLDRIVQGIRASSGGVGA</sequence>
<evidence type="ECO:0000256" key="2">
    <source>
        <dbReference type="SAM" id="Phobius"/>
    </source>
</evidence>
<dbReference type="EMBL" id="BAAATR010000001">
    <property type="protein sequence ID" value="GAA2226205.1"/>
    <property type="molecule type" value="Genomic_DNA"/>
</dbReference>
<name>A0ABN3DAX4_9ACTN</name>
<feature type="region of interest" description="Disordered" evidence="1">
    <location>
        <begin position="1"/>
        <end position="52"/>
    </location>
</feature>
<accession>A0ABN3DAX4</accession>
<protein>
    <submittedName>
        <fullName evidence="3">DUF2510 domain-containing protein</fullName>
    </submittedName>
</protein>
<organism evidence="3 4">
    <name type="scientific">Kitasatospora cystarginea</name>
    <dbReference type="NCBI Taxonomy" id="58350"/>
    <lineage>
        <taxon>Bacteria</taxon>
        <taxon>Bacillati</taxon>
        <taxon>Actinomycetota</taxon>
        <taxon>Actinomycetes</taxon>
        <taxon>Kitasatosporales</taxon>
        <taxon>Streptomycetaceae</taxon>
        <taxon>Kitasatospora</taxon>
    </lineage>
</organism>
<dbReference type="Proteomes" id="UP001500305">
    <property type="component" value="Unassembled WGS sequence"/>
</dbReference>
<gene>
    <name evidence="3" type="ORF">GCM10010430_01490</name>
</gene>
<keyword evidence="2" id="KW-1133">Transmembrane helix</keyword>
<reference evidence="3 4" key="1">
    <citation type="journal article" date="2019" name="Int. J. Syst. Evol. Microbiol.">
        <title>The Global Catalogue of Microorganisms (GCM) 10K type strain sequencing project: providing services to taxonomists for standard genome sequencing and annotation.</title>
        <authorList>
            <consortium name="The Broad Institute Genomics Platform"/>
            <consortium name="The Broad Institute Genome Sequencing Center for Infectious Disease"/>
            <person name="Wu L."/>
            <person name="Ma J."/>
        </authorList>
    </citation>
    <scope>NUCLEOTIDE SEQUENCE [LARGE SCALE GENOMIC DNA]</scope>
    <source>
        <strain evidence="3 4">JCM 7356</strain>
    </source>
</reference>
<feature type="compositionally biased region" description="Basic and acidic residues" evidence="1">
    <location>
        <begin position="32"/>
        <end position="41"/>
    </location>
</feature>
<keyword evidence="2" id="KW-0812">Transmembrane</keyword>